<reference evidence="2 3" key="1">
    <citation type="submission" date="2020-08" db="EMBL/GenBank/DDBJ databases">
        <title>Genome Sequencing of Nocardia wallacei strain FMUON74 and assembly.</title>
        <authorList>
            <person name="Toyokawa M."/>
            <person name="Uesaka K."/>
        </authorList>
    </citation>
    <scope>NUCLEOTIDE SEQUENCE [LARGE SCALE GENOMIC DNA]</scope>
    <source>
        <strain evidence="2 3">FMUON74</strain>
    </source>
</reference>
<evidence type="ECO:0000256" key="1">
    <source>
        <dbReference type="SAM" id="MobiDB-lite"/>
    </source>
</evidence>
<evidence type="ECO:0000313" key="2">
    <source>
        <dbReference type="EMBL" id="BCK58428.1"/>
    </source>
</evidence>
<accession>A0A7G1KT50</accession>
<proteinExistence type="predicted"/>
<evidence type="ECO:0000313" key="3">
    <source>
        <dbReference type="Proteomes" id="UP000516173"/>
    </source>
</evidence>
<protein>
    <submittedName>
        <fullName evidence="2">Uncharacterized protein</fullName>
    </submittedName>
</protein>
<dbReference type="EMBL" id="AP023396">
    <property type="protein sequence ID" value="BCK58428.1"/>
    <property type="molecule type" value="Genomic_DNA"/>
</dbReference>
<dbReference type="KEGG" id="nwl:NWFMUON74_62000"/>
<organism evidence="2 3">
    <name type="scientific">Nocardia wallacei</name>
    <dbReference type="NCBI Taxonomy" id="480035"/>
    <lineage>
        <taxon>Bacteria</taxon>
        <taxon>Bacillati</taxon>
        <taxon>Actinomycetota</taxon>
        <taxon>Actinomycetes</taxon>
        <taxon>Mycobacteriales</taxon>
        <taxon>Nocardiaceae</taxon>
        <taxon>Nocardia</taxon>
    </lineage>
</organism>
<gene>
    <name evidence="2" type="ORF">NWFMUON74_62000</name>
</gene>
<name>A0A7G1KT50_9NOCA</name>
<dbReference type="RefSeq" id="WP_187685181.1">
    <property type="nucleotide sequence ID" value="NZ_AP023396.1"/>
</dbReference>
<keyword evidence="3" id="KW-1185">Reference proteome</keyword>
<dbReference type="AlphaFoldDB" id="A0A7G1KT50"/>
<dbReference type="GeneID" id="80350608"/>
<dbReference type="Proteomes" id="UP000516173">
    <property type="component" value="Chromosome"/>
</dbReference>
<feature type="region of interest" description="Disordered" evidence="1">
    <location>
        <begin position="24"/>
        <end position="44"/>
    </location>
</feature>
<sequence length="125" mass="13562">MTASDRISKVLARLAGAYAAKQATGEDQEIGRAGRAPSRSEAYDRAVAEEHAALQARNALFVEMVGDTDVAPIELVKQFGMSGREAASLVRTARHGEPRLQRWLFGDDFGDGVVWTSESPESDVR</sequence>